<dbReference type="PANTHER" id="PTHR47481">
    <property type="match status" value="1"/>
</dbReference>
<reference evidence="1 2" key="1">
    <citation type="journal article" date="2019" name="Genome Biol. Evol.">
        <title>The Rhododendron genome and chromosomal organization provide insight into shared whole-genome duplications across the heath family (Ericaceae).</title>
        <authorList>
            <person name="Soza V.L."/>
            <person name="Lindsley D."/>
            <person name="Waalkes A."/>
            <person name="Ramage E."/>
            <person name="Patwardhan R.P."/>
            <person name="Burton J.N."/>
            <person name="Adey A."/>
            <person name="Kumar A."/>
            <person name="Qiu R."/>
            <person name="Shendure J."/>
            <person name="Hall B."/>
        </authorList>
    </citation>
    <scope>NUCLEOTIDE SEQUENCE [LARGE SCALE GENOMIC DNA]</scope>
    <source>
        <strain evidence="1">RSF 1966-606</strain>
    </source>
</reference>
<dbReference type="OrthoDB" id="1912561at2759"/>
<evidence type="ECO:0000313" key="1">
    <source>
        <dbReference type="EMBL" id="KAE9457954.1"/>
    </source>
</evidence>
<feature type="non-terminal residue" evidence="1">
    <location>
        <position position="1"/>
    </location>
</feature>
<gene>
    <name evidence="1" type="ORF">C3L33_10143</name>
</gene>
<evidence type="ECO:0008006" key="3">
    <source>
        <dbReference type="Google" id="ProtNLM"/>
    </source>
</evidence>
<organism evidence="1 2">
    <name type="scientific">Rhododendron williamsianum</name>
    <dbReference type="NCBI Taxonomy" id="262921"/>
    <lineage>
        <taxon>Eukaryota</taxon>
        <taxon>Viridiplantae</taxon>
        <taxon>Streptophyta</taxon>
        <taxon>Embryophyta</taxon>
        <taxon>Tracheophyta</taxon>
        <taxon>Spermatophyta</taxon>
        <taxon>Magnoliopsida</taxon>
        <taxon>eudicotyledons</taxon>
        <taxon>Gunneridae</taxon>
        <taxon>Pentapetalae</taxon>
        <taxon>asterids</taxon>
        <taxon>Ericales</taxon>
        <taxon>Ericaceae</taxon>
        <taxon>Ericoideae</taxon>
        <taxon>Rhodoreae</taxon>
        <taxon>Rhododendron</taxon>
    </lineage>
</organism>
<accession>A0A6A4LP34</accession>
<dbReference type="AlphaFoldDB" id="A0A6A4LP34"/>
<evidence type="ECO:0000313" key="2">
    <source>
        <dbReference type="Proteomes" id="UP000428333"/>
    </source>
</evidence>
<dbReference type="Proteomes" id="UP000428333">
    <property type="component" value="Linkage Group LG06"/>
</dbReference>
<name>A0A6A4LP34_9ERIC</name>
<dbReference type="EMBL" id="QEFC01001448">
    <property type="protein sequence ID" value="KAE9457954.1"/>
    <property type="molecule type" value="Genomic_DNA"/>
</dbReference>
<keyword evidence="2" id="KW-1185">Reference proteome</keyword>
<dbReference type="PANTHER" id="PTHR47481:SF31">
    <property type="entry name" value="OS01G0873500 PROTEIN"/>
    <property type="match status" value="1"/>
</dbReference>
<protein>
    <recommendedName>
        <fullName evidence="3">Retrotransposon gag domain-containing protein</fullName>
    </recommendedName>
</protein>
<comment type="caution">
    <text evidence="1">The sequence shown here is derived from an EMBL/GenBank/DDBJ whole genome shotgun (WGS) entry which is preliminary data.</text>
</comment>
<sequence>MVDDAHLMSCLSGTLSSQIYPVILNCHSSLEAWTNIEKRFTTLSRSHVHQLKNRLNSTAKNANTMDVYLQQIKTLTDQLALAGSPIDNEDLVLITLNGLSDEFRAFKTSIRTRPSPITMEELCSLLLSEAIHEESSLKPKSPTDLTVAFTASRGGVFVDLTEILTEVADITPTEVVTEEEDSEIVKHRHLTGY</sequence>
<proteinExistence type="predicted"/>
<dbReference type="Pfam" id="PF14223">
    <property type="entry name" value="Retrotran_gag_2"/>
    <property type="match status" value="1"/>
</dbReference>